<evidence type="ECO:0000313" key="2">
    <source>
        <dbReference type="Proteomes" id="UP000615446"/>
    </source>
</evidence>
<dbReference type="EMBL" id="BLAL01000012">
    <property type="protein sequence ID" value="GES74688.1"/>
    <property type="molecule type" value="Genomic_DNA"/>
</dbReference>
<gene>
    <name evidence="1" type="ORF">RCL2_000215800</name>
</gene>
<proteinExistence type="predicted"/>
<dbReference type="Proteomes" id="UP000615446">
    <property type="component" value="Unassembled WGS sequence"/>
</dbReference>
<dbReference type="AlphaFoldDB" id="A0A8H3QCH0"/>
<comment type="caution">
    <text evidence="1">The sequence shown here is derived from an EMBL/GenBank/DDBJ whole genome shotgun (WGS) entry which is preliminary data.</text>
</comment>
<organism evidence="1 2">
    <name type="scientific">Rhizophagus clarus</name>
    <dbReference type="NCBI Taxonomy" id="94130"/>
    <lineage>
        <taxon>Eukaryota</taxon>
        <taxon>Fungi</taxon>
        <taxon>Fungi incertae sedis</taxon>
        <taxon>Mucoromycota</taxon>
        <taxon>Glomeromycotina</taxon>
        <taxon>Glomeromycetes</taxon>
        <taxon>Glomerales</taxon>
        <taxon>Glomeraceae</taxon>
        <taxon>Rhizophagus</taxon>
    </lineage>
</organism>
<reference evidence="1" key="1">
    <citation type="submission" date="2019-10" db="EMBL/GenBank/DDBJ databases">
        <title>Conservation and host-specific expression of non-tandemly repeated heterogenous ribosome RNA gene in arbuscular mycorrhizal fungi.</title>
        <authorList>
            <person name="Maeda T."/>
            <person name="Kobayashi Y."/>
            <person name="Nakagawa T."/>
            <person name="Ezawa T."/>
            <person name="Yamaguchi K."/>
            <person name="Bino T."/>
            <person name="Nishimoto Y."/>
            <person name="Shigenobu S."/>
            <person name="Kawaguchi M."/>
        </authorList>
    </citation>
    <scope>NUCLEOTIDE SEQUENCE</scope>
    <source>
        <strain evidence="1">HR1</strain>
    </source>
</reference>
<evidence type="ECO:0008006" key="3">
    <source>
        <dbReference type="Google" id="ProtNLM"/>
    </source>
</evidence>
<protein>
    <recommendedName>
        <fullName evidence="3">F-box domain-containing protein</fullName>
    </recommendedName>
</protein>
<sequence length="469" mass="55463">MSKLNRDILCLIFEELRDDNNALHRCISINKTCCGIIIPLLWSNPWKFLRDDWEYRKKKLLKVIISHLSDKSKNNLKNQYSDLLTKSYQKPLFDYISFCRHLNLNELHKVINTTSNNKYNDSIIESEIFKLFVNENTKFTHLYIPRQLDYQLHLTERCFSGIEFFSCSASVDDDILSGLTKICKSIKELKLFIGIRNNNHGIIELIKAQKKIQNISFLADLNSQIFDESFSEDLENSLIKHVNTIQYFKITKQPTTKILSLLVNLKSLELDGSSHDMEWNCLKNLSLPYLQILKASRVPVNVLADLIENTNGFLFKIKIDYIRHVEVDNKRIIRIIYQNCPNLRYLKLLFRNCNILELENLLISCKYLGGLYIIINNIDDAFEWDNLFEILAKSSPKNLFKFKFGFHTLYRAIKLESLELFFNNWKGRHPMILQFSQANNMQPYSDLIERYKAKGVIKNYYNNWHFEWF</sequence>
<name>A0A8H3QCH0_9GLOM</name>
<dbReference type="OrthoDB" id="2321776at2759"/>
<accession>A0A8H3QCH0</accession>
<evidence type="ECO:0000313" key="1">
    <source>
        <dbReference type="EMBL" id="GES74688.1"/>
    </source>
</evidence>